<dbReference type="CDD" id="cd00066">
    <property type="entry name" value="G-alpha"/>
    <property type="match status" value="1"/>
</dbReference>
<evidence type="ECO:0000256" key="7">
    <source>
        <dbReference type="PIRSR" id="PIRSR601019-1"/>
    </source>
</evidence>
<gene>
    <name evidence="9" type="ORF">L3Y34_014644</name>
</gene>
<reference evidence="9 10" key="1">
    <citation type="submission" date="2022-05" db="EMBL/GenBank/DDBJ databases">
        <title>Chromosome-level reference genomes for two strains of Caenorhabditis briggsae: an improved platform for comparative genomics.</title>
        <authorList>
            <person name="Stevens L."/>
            <person name="Andersen E.C."/>
        </authorList>
    </citation>
    <scope>NUCLEOTIDE SEQUENCE [LARGE SCALE GENOMIC DNA]</scope>
    <source>
        <strain evidence="9">QX1410_ONT</strain>
        <tissue evidence="9">Whole-organism</tissue>
    </source>
</reference>
<dbReference type="SMR" id="A0AAE9IXV4"/>
<evidence type="ECO:0000256" key="8">
    <source>
        <dbReference type="PIRSR" id="PIRSR601019-2"/>
    </source>
</evidence>
<dbReference type="SUPFAM" id="SSF52540">
    <property type="entry name" value="P-loop containing nucleoside triphosphate hydrolases"/>
    <property type="match status" value="1"/>
</dbReference>
<dbReference type="PRINTS" id="PR00318">
    <property type="entry name" value="GPROTEINA"/>
</dbReference>
<feature type="binding site" evidence="7">
    <location>
        <begin position="241"/>
        <end position="245"/>
    </location>
    <ligand>
        <name>GTP</name>
        <dbReference type="ChEBI" id="CHEBI:37565"/>
    </ligand>
</feature>
<accession>A0AAE9IXV4</accession>
<feature type="binding site" evidence="8">
    <location>
        <position position="85"/>
    </location>
    <ligand>
        <name>Mg(2+)</name>
        <dbReference type="ChEBI" id="CHEBI:18420"/>
    </ligand>
</feature>
<evidence type="ECO:0000256" key="2">
    <source>
        <dbReference type="ARBA" id="ARBA00022723"/>
    </source>
</evidence>
<dbReference type="InterPro" id="IPR001019">
    <property type="entry name" value="Gprotein_alpha_su"/>
</dbReference>
<dbReference type="FunFam" id="1.10.400.10:FF:000037">
    <property type="entry name" value="Guanine nucleotide-binding protein alpha-14 subunit"/>
    <property type="match status" value="1"/>
</dbReference>
<evidence type="ECO:0000256" key="1">
    <source>
        <dbReference type="ARBA" id="ARBA00005804"/>
    </source>
</evidence>
<proteinExistence type="inferred from homology"/>
<dbReference type="GO" id="GO:0046872">
    <property type="term" value="F:metal ion binding"/>
    <property type="evidence" value="ECO:0007669"/>
    <property type="project" value="UniProtKB-KW"/>
</dbReference>
<evidence type="ECO:0000256" key="4">
    <source>
        <dbReference type="ARBA" id="ARBA00022842"/>
    </source>
</evidence>
<dbReference type="PANTHER" id="PTHR10218:SF208">
    <property type="entry name" value="GUANINE NUCLEOTIDE-BINDING PROTEIN ALPHA-14 SUBUNIT"/>
    <property type="match status" value="1"/>
</dbReference>
<keyword evidence="3 7" id="KW-0547">Nucleotide-binding</keyword>
<comment type="similarity">
    <text evidence="1">Belongs to the G-alpha family.</text>
</comment>
<dbReference type="PANTHER" id="PTHR10218">
    <property type="entry name" value="GTP-BINDING PROTEIN ALPHA SUBUNIT"/>
    <property type="match status" value="1"/>
</dbReference>
<dbReference type="KEGG" id="cbr:CBG_04031"/>
<evidence type="ECO:0000256" key="3">
    <source>
        <dbReference type="ARBA" id="ARBA00022741"/>
    </source>
</evidence>
<dbReference type="EMBL" id="CP090891">
    <property type="protein sequence ID" value="ULU10492.1"/>
    <property type="molecule type" value="Genomic_DNA"/>
</dbReference>
<dbReference type="SMART" id="SM00275">
    <property type="entry name" value="G_alpha"/>
    <property type="match status" value="1"/>
</dbReference>
<feature type="binding site" evidence="7">
    <location>
        <position position="380"/>
    </location>
    <ligand>
        <name>GTP</name>
        <dbReference type="ChEBI" id="CHEBI:37565"/>
    </ligand>
</feature>
<organism evidence="9 10">
    <name type="scientific">Caenorhabditis briggsae</name>
    <dbReference type="NCBI Taxonomy" id="6238"/>
    <lineage>
        <taxon>Eukaryota</taxon>
        <taxon>Metazoa</taxon>
        <taxon>Ecdysozoa</taxon>
        <taxon>Nematoda</taxon>
        <taxon>Chromadorea</taxon>
        <taxon>Rhabditida</taxon>
        <taxon>Rhabditina</taxon>
        <taxon>Rhabditomorpha</taxon>
        <taxon>Rhabditoidea</taxon>
        <taxon>Rhabditidae</taxon>
        <taxon>Peloderinae</taxon>
        <taxon>Caenorhabditis</taxon>
    </lineage>
</organism>
<dbReference type="AlphaFoldDB" id="A0AAE9IXV4"/>
<dbReference type="GO" id="GO:0031683">
    <property type="term" value="F:G-protein beta/gamma-subunit complex binding"/>
    <property type="evidence" value="ECO:0007669"/>
    <property type="project" value="InterPro"/>
</dbReference>
<feature type="binding site" evidence="8">
    <location>
        <position position="222"/>
    </location>
    <ligand>
        <name>Mg(2+)</name>
        <dbReference type="ChEBI" id="CHEBI:18420"/>
    </ligand>
</feature>
<keyword evidence="6" id="KW-0807">Transducer</keyword>
<dbReference type="InterPro" id="IPR027417">
    <property type="entry name" value="P-loop_NTPase"/>
</dbReference>
<dbReference type="PROSITE" id="PS51882">
    <property type="entry name" value="G_ALPHA"/>
    <property type="match status" value="1"/>
</dbReference>
<sequence>MFSCFNNLGLDYCYQCMHGPEGCMVPSRQGDGGELYAHSEELEAKLRGLAKKESLEIEKSLENDKKTYGSHIKILILGGPSSGKSTIFKQMQIIHSNGFKTEQELIQYRGLIDTNIRQTYRQLVSGARVVGISLESLESLVHDINKVYAPMAADEFSIRTIPDVVEPLTAFWNSREIQEVYKRRYEFELLDSTKYYLENLNRISKSDYLPNEEDIVHSRKATVSINSIVFQYTGVSLLMVDVGGQRSERKKWLHLFDDAKVVIFVIDLTGYAKKSEESRTELSRFPNFFNEIGNDAFDMKVALKIFNDVAGSHALANAVFLLFFNKVDLFKELLPQVSLQPCFSKFAEENSYDNTSKFICDKFIRAAKPKKSVFPHFTTATNTENIKMVFRACMESVFKANSKATGLS</sequence>
<dbReference type="Gene3D" id="1.10.400.10">
    <property type="entry name" value="GI Alpha 1, domain 2-like"/>
    <property type="match status" value="1"/>
</dbReference>
<dbReference type="Gene3D" id="3.40.50.300">
    <property type="entry name" value="P-loop containing nucleotide triphosphate hydrolases"/>
    <property type="match status" value="1"/>
</dbReference>
<name>A0AAE9IXV4_CAEBR</name>
<dbReference type="InterPro" id="IPR011025">
    <property type="entry name" value="GproteinA_insert"/>
</dbReference>
<dbReference type="Proteomes" id="UP000827892">
    <property type="component" value="Chromosome I"/>
</dbReference>
<keyword evidence="2 8" id="KW-0479">Metal-binding</keyword>
<evidence type="ECO:0000313" key="9">
    <source>
        <dbReference type="EMBL" id="ULU10492.1"/>
    </source>
</evidence>
<dbReference type="GO" id="GO:0007186">
    <property type="term" value="P:G protein-coupled receptor signaling pathway"/>
    <property type="evidence" value="ECO:0007669"/>
    <property type="project" value="InterPro"/>
</dbReference>
<dbReference type="FunFam" id="3.40.50.300:FF:000181">
    <property type="entry name" value="Guanine nucleotide-binding protein subunit alpha"/>
    <property type="match status" value="1"/>
</dbReference>
<feature type="binding site" evidence="7">
    <location>
        <begin position="325"/>
        <end position="328"/>
    </location>
    <ligand>
        <name>GTP</name>
        <dbReference type="ChEBI" id="CHEBI:37565"/>
    </ligand>
</feature>
<feature type="binding site" evidence="7">
    <location>
        <begin position="191"/>
        <end position="192"/>
    </location>
    <ligand>
        <name>GTP</name>
        <dbReference type="ChEBI" id="CHEBI:37565"/>
    </ligand>
</feature>
<dbReference type="GO" id="GO:0003924">
    <property type="term" value="F:GTPase activity"/>
    <property type="evidence" value="ECO:0007669"/>
    <property type="project" value="InterPro"/>
</dbReference>
<dbReference type="OMA" id="CYQCMHG"/>
<evidence type="ECO:0000313" key="10">
    <source>
        <dbReference type="Proteomes" id="UP000827892"/>
    </source>
</evidence>
<dbReference type="GO" id="GO:0005525">
    <property type="term" value="F:GTP binding"/>
    <property type="evidence" value="ECO:0007669"/>
    <property type="project" value="UniProtKB-KW"/>
</dbReference>
<dbReference type="SUPFAM" id="SSF47895">
    <property type="entry name" value="Transducin (alpha subunit), insertion domain"/>
    <property type="match status" value="1"/>
</dbReference>
<protein>
    <submittedName>
        <fullName evidence="9">Uncharacterized protein</fullName>
    </submittedName>
</protein>
<dbReference type="Pfam" id="PF00503">
    <property type="entry name" value="G-alpha"/>
    <property type="match status" value="1"/>
</dbReference>
<evidence type="ECO:0000256" key="6">
    <source>
        <dbReference type="ARBA" id="ARBA00023224"/>
    </source>
</evidence>
<keyword evidence="5 7" id="KW-0342">GTP-binding</keyword>
<keyword evidence="4 8" id="KW-0460">Magnesium</keyword>
<evidence type="ECO:0000256" key="5">
    <source>
        <dbReference type="ARBA" id="ARBA00023134"/>
    </source>
</evidence>